<evidence type="ECO:0000256" key="6">
    <source>
        <dbReference type="SAM" id="MobiDB-lite"/>
    </source>
</evidence>
<name>A0A9D9DC77_9GAMM</name>
<dbReference type="GO" id="GO:0015920">
    <property type="term" value="P:lipopolysaccharide transport"/>
    <property type="evidence" value="ECO:0007669"/>
    <property type="project" value="TreeGrafter"/>
</dbReference>
<dbReference type="Gene3D" id="3.30.160.150">
    <property type="entry name" value="Lipoprotein like domain"/>
    <property type="match status" value="1"/>
</dbReference>
<dbReference type="GO" id="GO:0019867">
    <property type="term" value="C:outer membrane"/>
    <property type="evidence" value="ECO:0007669"/>
    <property type="project" value="InterPro"/>
</dbReference>
<sequence>MRSALALCFALAASLLVSACGFHLPNQTKLDEAIPQLNVEGEYHHPFYKLMVQKLRISGVEVFAQGDPGYTHQEGIPSLYIPEPSVDNVVVAVDSRAQALERNLLIKVTMTLDIPNHRPLIMKNSLTRSVLNKTGHTLASENEVAIVTQETYDELSSQMVLRLGYLGRETDPDARIPLPQDLVVSADDPGTQVSARNPYAGMTIMEALQSQDAADAAEAQEVTLDTLNNGKQYTDPKLPPVTPELLHEAPASLNTRM</sequence>
<feature type="region of interest" description="Disordered" evidence="6">
    <location>
        <begin position="228"/>
        <end position="257"/>
    </location>
</feature>
<feature type="chain" id="PRO_5038986123" description="LPS-assembly lipoprotein LptE" evidence="7">
    <location>
        <begin position="20"/>
        <end position="257"/>
    </location>
</feature>
<reference evidence="8" key="1">
    <citation type="submission" date="2020-10" db="EMBL/GenBank/DDBJ databases">
        <authorList>
            <person name="Gilroy R."/>
        </authorList>
    </citation>
    <scope>NUCLEOTIDE SEQUENCE</scope>
    <source>
        <strain evidence="8">17213</strain>
    </source>
</reference>
<evidence type="ECO:0008006" key="10">
    <source>
        <dbReference type="Google" id="ProtNLM"/>
    </source>
</evidence>
<keyword evidence="2" id="KW-0472">Membrane</keyword>
<evidence type="ECO:0000256" key="1">
    <source>
        <dbReference type="ARBA" id="ARBA00022729"/>
    </source>
</evidence>
<evidence type="ECO:0000256" key="5">
    <source>
        <dbReference type="ARBA" id="ARBA00023288"/>
    </source>
</evidence>
<organism evidence="8 9">
    <name type="scientific">Candidatus Avisuccinivibrio stercorigallinarum</name>
    <dbReference type="NCBI Taxonomy" id="2840704"/>
    <lineage>
        <taxon>Bacteria</taxon>
        <taxon>Pseudomonadati</taxon>
        <taxon>Pseudomonadota</taxon>
        <taxon>Gammaproteobacteria</taxon>
        <taxon>Aeromonadales</taxon>
        <taxon>Succinivibrionaceae</taxon>
        <taxon>Succinivibrionaceae incertae sedis</taxon>
        <taxon>Candidatus Avisuccinivibrio</taxon>
    </lineage>
</organism>
<dbReference type="Proteomes" id="UP000823631">
    <property type="component" value="Unassembled WGS sequence"/>
</dbReference>
<dbReference type="InterPro" id="IPR007485">
    <property type="entry name" value="LPS_assembly_LptE"/>
</dbReference>
<evidence type="ECO:0000256" key="4">
    <source>
        <dbReference type="ARBA" id="ARBA00023237"/>
    </source>
</evidence>
<dbReference type="AlphaFoldDB" id="A0A9D9DC77"/>
<gene>
    <name evidence="8" type="ORF">IAB19_10250</name>
</gene>
<protein>
    <recommendedName>
        <fullName evidence="10">LPS-assembly lipoprotein LptE</fullName>
    </recommendedName>
</protein>
<feature type="signal peptide" evidence="7">
    <location>
        <begin position="1"/>
        <end position="19"/>
    </location>
</feature>
<dbReference type="PANTHER" id="PTHR38098">
    <property type="entry name" value="LPS-ASSEMBLY LIPOPROTEIN LPTE"/>
    <property type="match status" value="1"/>
</dbReference>
<evidence type="ECO:0000256" key="7">
    <source>
        <dbReference type="SAM" id="SignalP"/>
    </source>
</evidence>
<evidence type="ECO:0000313" key="8">
    <source>
        <dbReference type="EMBL" id="MBO8416750.1"/>
    </source>
</evidence>
<dbReference type="GO" id="GO:0043165">
    <property type="term" value="P:Gram-negative-bacterium-type cell outer membrane assembly"/>
    <property type="evidence" value="ECO:0007669"/>
    <property type="project" value="InterPro"/>
</dbReference>
<keyword evidence="5" id="KW-0449">Lipoprotein</keyword>
<dbReference type="PANTHER" id="PTHR38098:SF1">
    <property type="entry name" value="LPS-ASSEMBLY LIPOPROTEIN LPTE"/>
    <property type="match status" value="1"/>
</dbReference>
<comment type="caution">
    <text evidence="8">The sequence shown here is derived from an EMBL/GenBank/DDBJ whole genome shotgun (WGS) entry which is preliminary data.</text>
</comment>
<evidence type="ECO:0000256" key="2">
    <source>
        <dbReference type="ARBA" id="ARBA00023136"/>
    </source>
</evidence>
<dbReference type="EMBL" id="JADINH010000202">
    <property type="protein sequence ID" value="MBO8416750.1"/>
    <property type="molecule type" value="Genomic_DNA"/>
</dbReference>
<keyword evidence="4" id="KW-0998">Cell outer membrane</keyword>
<dbReference type="GO" id="GO:1990351">
    <property type="term" value="C:transporter complex"/>
    <property type="evidence" value="ECO:0007669"/>
    <property type="project" value="TreeGrafter"/>
</dbReference>
<keyword evidence="1 7" id="KW-0732">Signal</keyword>
<keyword evidence="3" id="KW-0564">Palmitate</keyword>
<dbReference type="GO" id="GO:0001530">
    <property type="term" value="F:lipopolysaccharide binding"/>
    <property type="evidence" value="ECO:0007669"/>
    <property type="project" value="TreeGrafter"/>
</dbReference>
<evidence type="ECO:0000313" key="9">
    <source>
        <dbReference type="Proteomes" id="UP000823631"/>
    </source>
</evidence>
<evidence type="ECO:0000256" key="3">
    <source>
        <dbReference type="ARBA" id="ARBA00023139"/>
    </source>
</evidence>
<accession>A0A9D9DC77</accession>
<proteinExistence type="predicted"/>
<dbReference type="PROSITE" id="PS51257">
    <property type="entry name" value="PROKAR_LIPOPROTEIN"/>
    <property type="match status" value="1"/>
</dbReference>
<reference evidence="8" key="2">
    <citation type="journal article" date="2021" name="PeerJ">
        <title>Extensive microbial diversity within the chicken gut microbiome revealed by metagenomics and culture.</title>
        <authorList>
            <person name="Gilroy R."/>
            <person name="Ravi A."/>
            <person name="Getino M."/>
            <person name="Pursley I."/>
            <person name="Horton D.L."/>
            <person name="Alikhan N.F."/>
            <person name="Baker D."/>
            <person name="Gharbi K."/>
            <person name="Hall N."/>
            <person name="Watson M."/>
            <person name="Adriaenssens E.M."/>
            <person name="Foster-Nyarko E."/>
            <person name="Jarju S."/>
            <person name="Secka A."/>
            <person name="Antonio M."/>
            <person name="Oren A."/>
            <person name="Chaudhuri R.R."/>
            <person name="La Ragione R."/>
            <person name="Hildebrand F."/>
            <person name="Pallen M.J."/>
        </authorList>
    </citation>
    <scope>NUCLEOTIDE SEQUENCE</scope>
    <source>
        <strain evidence="8">17213</strain>
    </source>
</reference>